<dbReference type="PIRSF" id="PIRSF005751">
    <property type="entry name" value="Acet_citr_lig"/>
    <property type="match status" value="1"/>
</dbReference>
<organism evidence="4 5">
    <name type="scientific">Vibrio crassostreae</name>
    <dbReference type="NCBI Taxonomy" id="246167"/>
    <lineage>
        <taxon>Bacteria</taxon>
        <taxon>Pseudomonadati</taxon>
        <taxon>Pseudomonadota</taxon>
        <taxon>Gammaproteobacteria</taxon>
        <taxon>Vibrionales</taxon>
        <taxon>Vibrionaceae</taxon>
        <taxon>Vibrio</taxon>
    </lineage>
</organism>
<proteinExistence type="predicted"/>
<dbReference type="InterPro" id="IPR005216">
    <property type="entry name" value="Citrate_lyase_ligase"/>
</dbReference>
<dbReference type="InterPro" id="IPR013166">
    <property type="entry name" value="Citrate_lyase_ligase_C"/>
</dbReference>
<dbReference type="CDD" id="cd02169">
    <property type="entry name" value="Citrate_lyase_ligase"/>
    <property type="match status" value="1"/>
</dbReference>
<accession>A0A822MSA0</accession>
<protein>
    <recommendedName>
        <fullName evidence="3">[Citrate [pro-3S]-lyase] ligase</fullName>
        <ecNumber evidence="3">6.2.1.22</ecNumber>
    </recommendedName>
</protein>
<evidence type="ECO:0000256" key="3">
    <source>
        <dbReference type="PIRNR" id="PIRNR005751"/>
    </source>
</evidence>
<comment type="catalytic activity">
    <reaction evidence="3">
        <text>holo-[citrate lyase ACP] + acetate + ATP = acetyl-[citrate lyase ACP] + AMP + diphosphate</text>
        <dbReference type="Rhea" id="RHEA:23788"/>
        <dbReference type="Rhea" id="RHEA-COMP:10158"/>
        <dbReference type="Rhea" id="RHEA-COMP:13710"/>
        <dbReference type="ChEBI" id="CHEBI:30089"/>
        <dbReference type="ChEBI" id="CHEBI:30616"/>
        <dbReference type="ChEBI" id="CHEBI:33019"/>
        <dbReference type="ChEBI" id="CHEBI:82683"/>
        <dbReference type="ChEBI" id="CHEBI:137976"/>
        <dbReference type="ChEBI" id="CHEBI:456215"/>
        <dbReference type="EC" id="6.2.1.22"/>
    </reaction>
</comment>
<dbReference type="PANTHER" id="PTHR40599:SF1">
    <property type="entry name" value="[CITRATE [PRO-3S]-LYASE] LIGASE"/>
    <property type="match status" value="1"/>
</dbReference>
<comment type="function">
    <text evidence="3">Acetylation of prosthetic group (2-(5''-phosphoribosyl)-3'-dephosphocoenzyme-A) of the gamma subunit of citrate lyase.</text>
</comment>
<dbReference type="GO" id="GO:0005524">
    <property type="term" value="F:ATP binding"/>
    <property type="evidence" value="ECO:0007669"/>
    <property type="project" value="UniProtKB-UniRule"/>
</dbReference>
<dbReference type="Pfam" id="PF00583">
    <property type="entry name" value="Acetyltransf_1"/>
    <property type="match status" value="1"/>
</dbReference>
<dbReference type="InterPro" id="IPR014729">
    <property type="entry name" value="Rossmann-like_a/b/a_fold"/>
</dbReference>
<dbReference type="Gene3D" id="3.40.630.30">
    <property type="match status" value="1"/>
</dbReference>
<evidence type="ECO:0000313" key="4">
    <source>
        <dbReference type="EMBL" id="CDT00353.1"/>
    </source>
</evidence>
<dbReference type="Pfam" id="PF08218">
    <property type="entry name" value="Citrate_ly_lig"/>
    <property type="match status" value="1"/>
</dbReference>
<gene>
    <name evidence="4" type="primary">citC</name>
    <name evidence="4" type="ORF">VCR5J5_1360058</name>
</gene>
<keyword evidence="1 3" id="KW-0547">Nucleotide-binding</keyword>
<reference evidence="5" key="1">
    <citation type="submission" date="2014-06" db="EMBL/GenBank/DDBJ databases">
        <authorList>
            <person name="Le Roux Frederique"/>
        </authorList>
    </citation>
    <scope>NUCLEOTIDE SEQUENCE [LARGE SCALE GENOMIC DNA]</scope>
    <source>
        <strain evidence="5">J5-5</strain>
    </source>
</reference>
<dbReference type="Gene3D" id="3.40.50.620">
    <property type="entry name" value="HUPs"/>
    <property type="match status" value="1"/>
</dbReference>
<dbReference type="GO" id="GO:0016829">
    <property type="term" value="F:lyase activity"/>
    <property type="evidence" value="ECO:0007669"/>
    <property type="project" value="UniProtKB-KW"/>
</dbReference>
<dbReference type="EMBL" id="CCJV01000042">
    <property type="protein sequence ID" value="CDT00353.1"/>
    <property type="molecule type" value="Genomic_DNA"/>
</dbReference>
<keyword evidence="4" id="KW-0456">Lyase</keyword>
<evidence type="ECO:0000256" key="1">
    <source>
        <dbReference type="ARBA" id="ARBA00022741"/>
    </source>
</evidence>
<dbReference type="NCBIfam" id="TIGR00125">
    <property type="entry name" value="cyt_tran_rel"/>
    <property type="match status" value="1"/>
</dbReference>
<sequence>MFDTYIFSRISTKNEAKMNGICAFLKEHDLSVDDDVEFFVVAYSGDSIIGCGGIASNILKSIAIAPELQGSGFSLKLMSELTSYAYEMGRYHLFLFTKPSNVKFFRQAGFFQIANAGEKLCLLENTKNGLKKYCNRLKRRKLEGEKIGSIVMNANPFTLGHQFLVEKSAKECDSLHLFVVQEEGSEFSYKDRFEMIKLGTSHIPNLILHPGTEYIISRATFPTYFIKDKGVIDSCHTTVDLQIFREYIAPSLGITHRYIGTEPQCVVTNNYNLEMQQCLISPLLKGSKIEVVEVPRLTTKNKNNIISASTVRQLLMFGDKACLANYLPQTTIDYLSHLSYQIAIDPVAA</sequence>
<dbReference type="SUPFAM" id="SSF52374">
    <property type="entry name" value="Nucleotidylyl transferase"/>
    <property type="match status" value="1"/>
</dbReference>
<dbReference type="SMART" id="SM00764">
    <property type="entry name" value="Citrate_ly_lig"/>
    <property type="match status" value="1"/>
</dbReference>
<dbReference type="PANTHER" id="PTHR40599">
    <property type="entry name" value="[CITRATE [PRO-3S]-LYASE] LIGASE"/>
    <property type="match status" value="1"/>
</dbReference>
<dbReference type="EC" id="6.2.1.22" evidence="3"/>
<comment type="caution">
    <text evidence="4">The sequence shown here is derived from an EMBL/GenBank/DDBJ whole genome shotgun (WGS) entry which is preliminary data.</text>
</comment>
<name>A0A822MSA0_9VIBR</name>
<keyword evidence="2 3" id="KW-0067">ATP-binding</keyword>
<dbReference type="InterPro" id="IPR004821">
    <property type="entry name" value="Cyt_trans-like"/>
</dbReference>
<dbReference type="GO" id="GO:0016747">
    <property type="term" value="F:acyltransferase activity, transferring groups other than amino-acyl groups"/>
    <property type="evidence" value="ECO:0007669"/>
    <property type="project" value="InterPro"/>
</dbReference>
<dbReference type="RefSeq" id="WP_055318495.1">
    <property type="nucleotide sequence ID" value="NZ_CAWOKV010000014.1"/>
</dbReference>
<dbReference type="GO" id="GO:0008771">
    <property type="term" value="F:[citrate (pro-3S)-lyase] ligase activity"/>
    <property type="evidence" value="ECO:0007669"/>
    <property type="project" value="UniProtKB-EC"/>
</dbReference>
<dbReference type="SUPFAM" id="SSF55729">
    <property type="entry name" value="Acyl-CoA N-acyltransferases (Nat)"/>
    <property type="match status" value="1"/>
</dbReference>
<dbReference type="PROSITE" id="PS51186">
    <property type="entry name" value="GNAT"/>
    <property type="match status" value="1"/>
</dbReference>
<dbReference type="InterPro" id="IPR000182">
    <property type="entry name" value="GNAT_dom"/>
</dbReference>
<evidence type="ECO:0000313" key="5">
    <source>
        <dbReference type="Proteomes" id="UP000049495"/>
    </source>
</evidence>
<dbReference type="OrthoDB" id="9779753at2"/>
<keyword evidence="3 4" id="KW-0436">Ligase</keyword>
<dbReference type="Proteomes" id="UP000049495">
    <property type="component" value="Unassembled WGS sequence"/>
</dbReference>
<dbReference type="InterPro" id="IPR016181">
    <property type="entry name" value="Acyl_CoA_acyltransferase"/>
</dbReference>
<evidence type="ECO:0000256" key="2">
    <source>
        <dbReference type="ARBA" id="ARBA00022840"/>
    </source>
</evidence>
<dbReference type="AlphaFoldDB" id="A0A822MSA0"/>
<dbReference type="NCBIfam" id="TIGR00124">
    <property type="entry name" value="cit_ly_ligase"/>
    <property type="match status" value="1"/>
</dbReference>